<evidence type="ECO:0000313" key="3">
    <source>
        <dbReference type="Proteomes" id="UP001596978"/>
    </source>
</evidence>
<feature type="region of interest" description="Disordered" evidence="1">
    <location>
        <begin position="404"/>
        <end position="446"/>
    </location>
</feature>
<name>A0ABW3CW28_9FLAO</name>
<dbReference type="Gene3D" id="1.25.40.390">
    <property type="match status" value="1"/>
</dbReference>
<keyword evidence="3" id="KW-1185">Reference proteome</keyword>
<comment type="caution">
    <text evidence="2">The sequence shown here is derived from an EMBL/GenBank/DDBJ whole genome shotgun (WGS) entry which is preliminary data.</text>
</comment>
<evidence type="ECO:0000256" key="1">
    <source>
        <dbReference type="SAM" id="MobiDB-lite"/>
    </source>
</evidence>
<evidence type="ECO:0008006" key="4">
    <source>
        <dbReference type="Google" id="ProtNLM"/>
    </source>
</evidence>
<evidence type="ECO:0000313" key="2">
    <source>
        <dbReference type="EMBL" id="MFD0861360.1"/>
    </source>
</evidence>
<gene>
    <name evidence="2" type="ORF">ACFQ1M_04005</name>
</gene>
<feature type="compositionally biased region" description="Polar residues" evidence="1">
    <location>
        <begin position="435"/>
        <end position="446"/>
    </location>
</feature>
<dbReference type="EMBL" id="JBHTJH010000004">
    <property type="protein sequence ID" value="MFD0861360.1"/>
    <property type="molecule type" value="Genomic_DNA"/>
</dbReference>
<protein>
    <recommendedName>
        <fullName evidence="4">RagB/SusD family nutrient uptake outer membrane protein</fullName>
    </recommendedName>
</protein>
<dbReference type="RefSeq" id="WP_386404226.1">
    <property type="nucleotide sequence ID" value="NZ_JBHTJH010000004.1"/>
</dbReference>
<sequence length="446" mass="49368">MKNIFNFKNLRVKGLILLVFLVSCETDFDNPNAATDEQTYSSREGILAATVGMQQLYSTTGIRWIVETPAITTREGGITTTFQNMIELEDGGADLPNFNSNVRGLWATMLRIMKIAEDVESSTPGISLAPGTKSGLTAYAKLYRALCIGSLAQNYEQVVIETNQDNNASFVPQQAGFERAIELLNEAKALIVATPVSQEFEQEITKGDIDLQNIIEAFLARYYLFAGNYDAAITAANNVDQSSTSVFKYDTQNLNPIWARVYQNSAPNFKPRDNFGLPSTFVYDTMDGRSGFYLIPLSQTNQNGLPIEDLAGFFDINTEDIPVYIPDEMNLIIAEANLRKATPDTSAAINAINDVLTDNSDPFGINANVGAYAGATTVDALLLEVYRNRRAELFLTGMSLEDSRRFGRPQPSGAAMQYNEERNRNYYPYPDNERNSNPNTPNDPSI</sequence>
<dbReference type="InterPro" id="IPR011990">
    <property type="entry name" value="TPR-like_helical_dom_sf"/>
</dbReference>
<dbReference type="PROSITE" id="PS51257">
    <property type="entry name" value="PROKAR_LIPOPROTEIN"/>
    <property type="match status" value="1"/>
</dbReference>
<organism evidence="2 3">
    <name type="scientific">Sungkyunkwania multivorans</name>
    <dbReference type="NCBI Taxonomy" id="1173618"/>
    <lineage>
        <taxon>Bacteria</taxon>
        <taxon>Pseudomonadati</taxon>
        <taxon>Bacteroidota</taxon>
        <taxon>Flavobacteriia</taxon>
        <taxon>Flavobacteriales</taxon>
        <taxon>Flavobacteriaceae</taxon>
        <taxon>Sungkyunkwania</taxon>
    </lineage>
</organism>
<reference evidence="3" key="1">
    <citation type="journal article" date="2019" name="Int. J. Syst. Evol. Microbiol.">
        <title>The Global Catalogue of Microorganisms (GCM) 10K type strain sequencing project: providing services to taxonomists for standard genome sequencing and annotation.</title>
        <authorList>
            <consortium name="The Broad Institute Genomics Platform"/>
            <consortium name="The Broad Institute Genome Sequencing Center for Infectious Disease"/>
            <person name="Wu L."/>
            <person name="Ma J."/>
        </authorList>
    </citation>
    <scope>NUCLEOTIDE SEQUENCE [LARGE SCALE GENOMIC DNA]</scope>
    <source>
        <strain evidence="3">CCUG 62952</strain>
    </source>
</reference>
<proteinExistence type="predicted"/>
<accession>A0ABW3CW28</accession>
<dbReference type="SUPFAM" id="SSF48452">
    <property type="entry name" value="TPR-like"/>
    <property type="match status" value="1"/>
</dbReference>
<dbReference type="Proteomes" id="UP001596978">
    <property type="component" value="Unassembled WGS sequence"/>
</dbReference>